<proteinExistence type="predicted"/>
<accession>A0A4Y2AER6</accession>
<evidence type="ECO:0000313" key="2">
    <source>
        <dbReference type="Proteomes" id="UP000499080"/>
    </source>
</evidence>
<name>A0A4Y2AER6_ARAVE</name>
<comment type="caution">
    <text evidence="1">The sequence shown here is derived from an EMBL/GenBank/DDBJ whole genome shotgun (WGS) entry which is preliminary data.</text>
</comment>
<dbReference type="AlphaFoldDB" id="A0A4Y2AER6"/>
<gene>
    <name evidence="1" type="ORF">AVEN_153006_1</name>
</gene>
<organism evidence="1 2">
    <name type="scientific">Araneus ventricosus</name>
    <name type="common">Orbweaver spider</name>
    <name type="synonym">Epeira ventricosa</name>
    <dbReference type="NCBI Taxonomy" id="182803"/>
    <lineage>
        <taxon>Eukaryota</taxon>
        <taxon>Metazoa</taxon>
        <taxon>Ecdysozoa</taxon>
        <taxon>Arthropoda</taxon>
        <taxon>Chelicerata</taxon>
        <taxon>Arachnida</taxon>
        <taxon>Araneae</taxon>
        <taxon>Araneomorphae</taxon>
        <taxon>Entelegynae</taxon>
        <taxon>Araneoidea</taxon>
        <taxon>Araneidae</taxon>
        <taxon>Araneus</taxon>
    </lineage>
</organism>
<sequence>MPSKLNALVDMLSRPTNLNEDVPCDIFAVSADFPVRKSKGILQEQLKDEELKKIIDCFENISKDENFANWTSGGYLMSQCILYRYSLEVETVEAELAVPFQEG</sequence>
<keyword evidence="2" id="KW-1185">Reference proteome</keyword>
<dbReference type="Proteomes" id="UP000499080">
    <property type="component" value="Unassembled WGS sequence"/>
</dbReference>
<protein>
    <submittedName>
        <fullName evidence="1">Uncharacterized protein</fullName>
    </submittedName>
</protein>
<evidence type="ECO:0000313" key="1">
    <source>
        <dbReference type="EMBL" id="GBL77809.1"/>
    </source>
</evidence>
<dbReference type="EMBL" id="BGPR01000013">
    <property type="protein sequence ID" value="GBL77809.1"/>
    <property type="molecule type" value="Genomic_DNA"/>
</dbReference>
<dbReference type="OrthoDB" id="6415283at2759"/>
<reference evidence="1 2" key="1">
    <citation type="journal article" date="2019" name="Sci. Rep.">
        <title>Orb-weaving spider Araneus ventricosus genome elucidates the spidroin gene catalogue.</title>
        <authorList>
            <person name="Kono N."/>
            <person name="Nakamura H."/>
            <person name="Ohtoshi R."/>
            <person name="Moran D.A.P."/>
            <person name="Shinohara A."/>
            <person name="Yoshida Y."/>
            <person name="Fujiwara M."/>
            <person name="Mori M."/>
            <person name="Tomita M."/>
            <person name="Arakawa K."/>
        </authorList>
    </citation>
    <scope>NUCLEOTIDE SEQUENCE [LARGE SCALE GENOMIC DNA]</scope>
</reference>